<reference evidence="4" key="1">
    <citation type="submission" date="2017-01" db="EMBL/GenBank/DDBJ databases">
        <authorList>
            <person name="Varghese N."/>
            <person name="Submissions S."/>
        </authorList>
    </citation>
    <scope>NUCLEOTIDE SEQUENCE [LARGE SCALE GENOMIC DNA]</scope>
    <source>
        <strain evidence="4">DSM 45196</strain>
    </source>
</reference>
<gene>
    <name evidence="3" type="ORF">SAMN05421790_108147</name>
</gene>
<evidence type="ECO:0008006" key="5">
    <source>
        <dbReference type="Google" id="ProtNLM"/>
    </source>
</evidence>
<feature type="signal peptide" evidence="2">
    <location>
        <begin position="1"/>
        <end position="18"/>
    </location>
</feature>
<proteinExistence type="predicted"/>
<evidence type="ECO:0000313" key="3">
    <source>
        <dbReference type="EMBL" id="SIS96415.1"/>
    </source>
</evidence>
<keyword evidence="4" id="KW-1185">Reference proteome</keyword>
<protein>
    <recommendedName>
        <fullName evidence="5">Lipoprotein</fullName>
    </recommendedName>
</protein>
<evidence type="ECO:0000256" key="1">
    <source>
        <dbReference type="SAM" id="MobiDB-lite"/>
    </source>
</evidence>
<sequence length="404" mass="45276">MPRWMKSCLLLLLVGALAACQGVKPALSSQKNSFGPEKYKRGERFVPYSDQVVPPLEELIRRKGFRQYTKIRPYLLGYSYDGTFAAVLVYDSRAKAYRVDLFHTGTHQVQETVYAPGQIKKGGASSSSANLDSSRSEEEELLALTQETLDLGYRIKVPTTPEDHVTHRGIRTSGKQALKFTLKQVGHTAVLKVEKGKDRWELARFPLQKGERLTSRWLVSSSPSPGEKWTVVASAHTEGRQLRPLMYTLDASMLTPDWTEDRLKKRLKTVLGTGAQVAFRGKADSRNRPEFFLAVRGGSFSTNGPGEAPRLSGTVDRFVILDAKGRVCFRGNIAGLVRDEQVLLDPSIPKDPGARYRLLLLEEEQKDSQPIRVLTVDQLNGEGRTVKTYELSWDPEAKSFRYEG</sequence>
<dbReference type="RefSeq" id="WP_076525572.1">
    <property type="nucleotide sequence ID" value="NZ_CP048103.1"/>
</dbReference>
<evidence type="ECO:0000256" key="2">
    <source>
        <dbReference type="SAM" id="SignalP"/>
    </source>
</evidence>
<organism evidence="3 4">
    <name type="scientific">Kroppenstedtia eburnea</name>
    <dbReference type="NCBI Taxonomy" id="714067"/>
    <lineage>
        <taxon>Bacteria</taxon>
        <taxon>Bacillati</taxon>
        <taxon>Bacillota</taxon>
        <taxon>Bacilli</taxon>
        <taxon>Bacillales</taxon>
        <taxon>Thermoactinomycetaceae</taxon>
        <taxon>Kroppenstedtia</taxon>
    </lineage>
</organism>
<dbReference type="EMBL" id="FTOD01000008">
    <property type="protein sequence ID" value="SIS96415.1"/>
    <property type="molecule type" value="Genomic_DNA"/>
</dbReference>
<feature type="region of interest" description="Disordered" evidence="1">
    <location>
        <begin position="117"/>
        <end position="137"/>
    </location>
</feature>
<dbReference type="PROSITE" id="PS51257">
    <property type="entry name" value="PROKAR_LIPOPROTEIN"/>
    <property type="match status" value="1"/>
</dbReference>
<evidence type="ECO:0000313" key="4">
    <source>
        <dbReference type="Proteomes" id="UP000186795"/>
    </source>
</evidence>
<accession>A0A1N7NDI6</accession>
<dbReference type="Proteomes" id="UP000186795">
    <property type="component" value="Unassembled WGS sequence"/>
</dbReference>
<feature type="chain" id="PRO_5039377256" description="Lipoprotein" evidence="2">
    <location>
        <begin position="19"/>
        <end position="404"/>
    </location>
</feature>
<dbReference type="AlphaFoldDB" id="A0A1N7NDI6"/>
<dbReference type="OrthoDB" id="2965172at2"/>
<name>A0A1N7NDI6_9BACL</name>
<keyword evidence="2" id="KW-0732">Signal</keyword>